<gene>
    <name evidence="10" type="ORF">GIB67_033526</name>
</gene>
<keyword evidence="4 8" id="KW-0812">Transmembrane</keyword>
<evidence type="ECO:0000256" key="7">
    <source>
        <dbReference type="ARBA" id="ARBA00023136"/>
    </source>
</evidence>
<organism evidence="10 11">
    <name type="scientific">Kingdonia uniflora</name>
    <dbReference type="NCBI Taxonomy" id="39325"/>
    <lineage>
        <taxon>Eukaryota</taxon>
        <taxon>Viridiplantae</taxon>
        <taxon>Streptophyta</taxon>
        <taxon>Embryophyta</taxon>
        <taxon>Tracheophyta</taxon>
        <taxon>Spermatophyta</taxon>
        <taxon>Magnoliopsida</taxon>
        <taxon>Ranunculales</taxon>
        <taxon>Circaeasteraceae</taxon>
        <taxon>Kingdonia</taxon>
    </lineage>
</organism>
<keyword evidence="3 9" id="KW-0813">Transport</keyword>
<dbReference type="Gene3D" id="1.50.40.10">
    <property type="entry name" value="Mitochondrial carrier domain"/>
    <property type="match status" value="1"/>
</dbReference>
<evidence type="ECO:0000313" key="10">
    <source>
        <dbReference type="EMBL" id="KAF6138112.1"/>
    </source>
</evidence>
<evidence type="ECO:0000256" key="3">
    <source>
        <dbReference type="ARBA" id="ARBA00022448"/>
    </source>
</evidence>
<dbReference type="InterPro" id="IPR018108">
    <property type="entry name" value="MCP_transmembrane"/>
</dbReference>
<dbReference type="PROSITE" id="PS50920">
    <property type="entry name" value="SOLCAR"/>
    <property type="match status" value="2"/>
</dbReference>
<dbReference type="GO" id="GO:0016020">
    <property type="term" value="C:membrane"/>
    <property type="evidence" value="ECO:0007669"/>
    <property type="project" value="UniProtKB-SubCell"/>
</dbReference>
<evidence type="ECO:0000256" key="5">
    <source>
        <dbReference type="ARBA" id="ARBA00022737"/>
    </source>
</evidence>
<protein>
    <recommendedName>
        <fullName evidence="12">Mitochondrial carrier protein</fullName>
    </recommendedName>
</protein>
<comment type="subcellular location">
    <subcellularLocation>
        <location evidence="1">Membrane</location>
        <topology evidence="1">Multi-pass membrane protein</topology>
    </subcellularLocation>
</comment>
<dbReference type="OrthoDB" id="10253709at2759"/>
<dbReference type="InterPro" id="IPR023395">
    <property type="entry name" value="MCP_dom_sf"/>
</dbReference>
<dbReference type="Pfam" id="PF00153">
    <property type="entry name" value="Mito_carr"/>
    <property type="match status" value="2"/>
</dbReference>
<comment type="caution">
    <text evidence="10">The sequence shown here is derived from an EMBL/GenBank/DDBJ whole genome shotgun (WGS) entry which is preliminary data.</text>
</comment>
<proteinExistence type="inferred from homology"/>
<dbReference type="EMBL" id="JACGCM010002614">
    <property type="protein sequence ID" value="KAF6138112.1"/>
    <property type="molecule type" value="Genomic_DNA"/>
</dbReference>
<evidence type="ECO:0000256" key="1">
    <source>
        <dbReference type="ARBA" id="ARBA00004141"/>
    </source>
</evidence>
<keyword evidence="6" id="KW-1133">Transmembrane helix</keyword>
<dbReference type="AlphaFoldDB" id="A0A7J7L696"/>
<evidence type="ECO:0000256" key="4">
    <source>
        <dbReference type="ARBA" id="ARBA00022692"/>
    </source>
</evidence>
<evidence type="ECO:0000256" key="6">
    <source>
        <dbReference type="ARBA" id="ARBA00022989"/>
    </source>
</evidence>
<evidence type="ECO:0008006" key="12">
    <source>
        <dbReference type="Google" id="ProtNLM"/>
    </source>
</evidence>
<keyword evidence="11" id="KW-1185">Reference proteome</keyword>
<keyword evidence="7 8" id="KW-0472">Membrane</keyword>
<dbReference type="SUPFAM" id="SSF103506">
    <property type="entry name" value="Mitochondrial carrier"/>
    <property type="match status" value="1"/>
</dbReference>
<feature type="repeat" description="Solcar" evidence="8">
    <location>
        <begin position="7"/>
        <end position="90"/>
    </location>
</feature>
<name>A0A7J7L696_9MAGN</name>
<evidence type="ECO:0000256" key="8">
    <source>
        <dbReference type="PROSITE-ProRule" id="PRU00282"/>
    </source>
</evidence>
<keyword evidence="5" id="KW-0677">Repeat</keyword>
<sequence length="136" mass="14916">MSMMIREDLGNLSAEGGCASIATSFLFTPSKWIKQQMQVSSHYQNCWTALVGFLEKGSLSSLHAGWGAVLCRNIPHSIIKYYTYERLKQLLSSSTQSNAHPSTIQTLLCGGMAGSTAALFTTPFDVVKTRLQTEAY</sequence>
<feature type="repeat" description="Solcar" evidence="8">
    <location>
        <begin position="101"/>
        <end position="136"/>
    </location>
</feature>
<evidence type="ECO:0000256" key="9">
    <source>
        <dbReference type="RuleBase" id="RU000488"/>
    </source>
</evidence>
<dbReference type="Proteomes" id="UP000541444">
    <property type="component" value="Unassembled WGS sequence"/>
</dbReference>
<comment type="similarity">
    <text evidence="2 9">Belongs to the mitochondrial carrier (TC 2.A.29) family.</text>
</comment>
<reference evidence="10 11" key="1">
    <citation type="journal article" date="2020" name="IScience">
        <title>Genome Sequencing of the Endangered Kingdonia uniflora (Circaeasteraceae, Ranunculales) Reveals Potential Mechanisms of Evolutionary Specialization.</title>
        <authorList>
            <person name="Sun Y."/>
            <person name="Deng T."/>
            <person name="Zhang A."/>
            <person name="Moore M.J."/>
            <person name="Landis J.B."/>
            <person name="Lin N."/>
            <person name="Zhang H."/>
            <person name="Zhang X."/>
            <person name="Huang J."/>
            <person name="Zhang X."/>
            <person name="Sun H."/>
            <person name="Wang H."/>
        </authorList>
    </citation>
    <scope>NUCLEOTIDE SEQUENCE [LARGE SCALE GENOMIC DNA]</scope>
    <source>
        <strain evidence="10">TB1705</strain>
        <tissue evidence="10">Leaf</tissue>
    </source>
</reference>
<evidence type="ECO:0000256" key="2">
    <source>
        <dbReference type="ARBA" id="ARBA00006375"/>
    </source>
</evidence>
<accession>A0A7J7L696</accession>
<dbReference type="PANTHER" id="PTHR45667">
    <property type="entry name" value="S-ADENOSYLMETHIONINE MITOCHONDRIAL CARRIER PROTEIN"/>
    <property type="match status" value="1"/>
</dbReference>
<evidence type="ECO:0000313" key="11">
    <source>
        <dbReference type="Proteomes" id="UP000541444"/>
    </source>
</evidence>